<evidence type="ECO:0000256" key="2">
    <source>
        <dbReference type="ARBA" id="ARBA00022676"/>
    </source>
</evidence>
<gene>
    <name evidence="5" type="ORF">CSA56_00785</name>
</gene>
<reference evidence="5 6" key="1">
    <citation type="submission" date="2017-10" db="EMBL/GenBank/DDBJ databases">
        <title>Novel microbial diversity and functional potential in the marine mammal oral microbiome.</title>
        <authorList>
            <person name="Dudek N.K."/>
            <person name="Sun C.L."/>
            <person name="Burstein D."/>
            <person name="Kantor R.S."/>
            <person name="Aliaga Goltsman D.S."/>
            <person name="Bik E.M."/>
            <person name="Thomas B.C."/>
            <person name="Banfield J.F."/>
            <person name="Relman D.A."/>
        </authorList>
    </citation>
    <scope>NUCLEOTIDE SEQUENCE [LARGE SCALE GENOMIC DNA]</scope>
    <source>
        <strain evidence="5">DOLJORAL78_47_16</strain>
    </source>
</reference>
<organism evidence="5 6">
    <name type="scientific">candidate division KSB3 bacterium</name>
    <dbReference type="NCBI Taxonomy" id="2044937"/>
    <lineage>
        <taxon>Bacteria</taxon>
        <taxon>candidate division KSB3</taxon>
    </lineage>
</organism>
<evidence type="ECO:0000259" key="4">
    <source>
        <dbReference type="Pfam" id="PF00535"/>
    </source>
</evidence>
<accession>A0A2G6KKU4</accession>
<evidence type="ECO:0000256" key="3">
    <source>
        <dbReference type="ARBA" id="ARBA00022679"/>
    </source>
</evidence>
<dbReference type="AlphaFoldDB" id="A0A2G6KKU4"/>
<keyword evidence="2" id="KW-0328">Glycosyltransferase</keyword>
<dbReference type="CDD" id="cd04186">
    <property type="entry name" value="GT_2_like_c"/>
    <property type="match status" value="1"/>
</dbReference>
<comment type="caution">
    <text evidence="5">The sequence shown here is derived from an EMBL/GenBank/DDBJ whole genome shotgun (WGS) entry which is preliminary data.</text>
</comment>
<protein>
    <recommendedName>
        <fullName evidence="4">Glycosyltransferase 2-like domain-containing protein</fullName>
    </recommendedName>
</protein>
<evidence type="ECO:0000256" key="1">
    <source>
        <dbReference type="ARBA" id="ARBA00006739"/>
    </source>
</evidence>
<dbReference type="SUPFAM" id="SSF53448">
    <property type="entry name" value="Nucleotide-diphospho-sugar transferases"/>
    <property type="match status" value="1"/>
</dbReference>
<evidence type="ECO:0000313" key="6">
    <source>
        <dbReference type="Proteomes" id="UP000230821"/>
    </source>
</evidence>
<dbReference type="Gene3D" id="3.90.550.10">
    <property type="entry name" value="Spore Coat Polysaccharide Biosynthesis Protein SpsA, Chain A"/>
    <property type="match status" value="1"/>
</dbReference>
<dbReference type="PANTHER" id="PTHR43179:SF12">
    <property type="entry name" value="GALACTOFURANOSYLTRANSFERASE GLFT2"/>
    <property type="match status" value="1"/>
</dbReference>
<evidence type="ECO:0000313" key="5">
    <source>
        <dbReference type="EMBL" id="PIE36255.1"/>
    </source>
</evidence>
<name>A0A2G6KKU4_9BACT</name>
<sequence>MIFIIKARGTQKNIKKFLCTVCLCGEIVLYTTMAPSSCRCVSVVMINWNGKQFLEECIRSIEAQSSPIAELLILDNCSTDGSQELLSWYADQHRVVLNETNFGYCGGANYGIRHTSGDYVLIMNPDVLLHPDFVSHLLETAGDKPEVGILSGKLLRFDKKTLDSTGQFLRKNISPYERGYNEIDRGQYDQPGEIFSCCGAVAFYRRDMLEAIQIDGAYFDEAHFAFYEDLDIGWRAQLLGWKAYYVPNALAYHYRGGGLSGQKRRPHWFERVAWIPKVSFVEKPPFIQHHVIVNRYLTMLKNASWLDIARRFPSILTYELLLWGYVLCVRPSLLSTLGTLLKLFPDTFGKRKAIWTKKVFLESECV</sequence>
<feature type="domain" description="Glycosyltransferase 2-like" evidence="4">
    <location>
        <begin position="42"/>
        <end position="211"/>
    </location>
</feature>
<dbReference type="InterPro" id="IPR001173">
    <property type="entry name" value="Glyco_trans_2-like"/>
</dbReference>
<dbReference type="InterPro" id="IPR029044">
    <property type="entry name" value="Nucleotide-diphossugar_trans"/>
</dbReference>
<dbReference type="Pfam" id="PF00535">
    <property type="entry name" value="Glycos_transf_2"/>
    <property type="match status" value="1"/>
</dbReference>
<dbReference type="GO" id="GO:0016757">
    <property type="term" value="F:glycosyltransferase activity"/>
    <property type="evidence" value="ECO:0007669"/>
    <property type="project" value="UniProtKB-KW"/>
</dbReference>
<comment type="similarity">
    <text evidence="1">Belongs to the glycosyltransferase 2 family.</text>
</comment>
<dbReference type="PANTHER" id="PTHR43179">
    <property type="entry name" value="RHAMNOSYLTRANSFERASE WBBL"/>
    <property type="match status" value="1"/>
</dbReference>
<proteinExistence type="inferred from homology"/>
<dbReference type="EMBL" id="PDSK01000021">
    <property type="protein sequence ID" value="PIE36255.1"/>
    <property type="molecule type" value="Genomic_DNA"/>
</dbReference>
<keyword evidence="3" id="KW-0808">Transferase</keyword>
<dbReference type="Proteomes" id="UP000230821">
    <property type="component" value="Unassembled WGS sequence"/>
</dbReference>